<organism evidence="4 5">
    <name type="scientific">Bradyrhizobium yuanmingense</name>
    <dbReference type="NCBI Taxonomy" id="108015"/>
    <lineage>
        <taxon>Bacteria</taxon>
        <taxon>Pseudomonadati</taxon>
        <taxon>Pseudomonadota</taxon>
        <taxon>Alphaproteobacteria</taxon>
        <taxon>Hyphomicrobiales</taxon>
        <taxon>Nitrobacteraceae</taxon>
        <taxon>Bradyrhizobium</taxon>
    </lineage>
</organism>
<comment type="caution">
    <text evidence="4">The sequence shown here is derived from an EMBL/GenBank/DDBJ whole genome shotgun (WGS) entry which is preliminary data.</text>
</comment>
<protein>
    <submittedName>
        <fullName evidence="4">Phosphate ABC transporter substrate-binding protein</fullName>
    </submittedName>
</protein>
<evidence type="ECO:0000259" key="3">
    <source>
        <dbReference type="Pfam" id="PF12849"/>
    </source>
</evidence>
<dbReference type="InterPro" id="IPR050811">
    <property type="entry name" value="Phosphate_ABC_transporter"/>
</dbReference>
<dbReference type="AlphaFoldDB" id="A0A0R3BW17"/>
<dbReference type="RefSeq" id="WP_057029843.1">
    <property type="nucleotide sequence ID" value="NZ_LJYF01000039.1"/>
</dbReference>
<keyword evidence="1 2" id="KW-0732">Signal</keyword>
<dbReference type="SUPFAM" id="SSF53850">
    <property type="entry name" value="Periplasmic binding protein-like II"/>
    <property type="match status" value="1"/>
</dbReference>
<dbReference type="InterPro" id="IPR024370">
    <property type="entry name" value="PBP_domain"/>
</dbReference>
<dbReference type="Proteomes" id="UP000051380">
    <property type="component" value="Unassembled WGS sequence"/>
</dbReference>
<evidence type="ECO:0000256" key="1">
    <source>
        <dbReference type="ARBA" id="ARBA00022729"/>
    </source>
</evidence>
<feature type="signal peptide" evidence="2">
    <location>
        <begin position="1"/>
        <end position="20"/>
    </location>
</feature>
<evidence type="ECO:0000256" key="2">
    <source>
        <dbReference type="SAM" id="SignalP"/>
    </source>
</evidence>
<evidence type="ECO:0000313" key="5">
    <source>
        <dbReference type="Proteomes" id="UP000051380"/>
    </source>
</evidence>
<proteinExistence type="predicted"/>
<sequence>MAFSRIMAALLGLCLGVVNASGAETRRLDIVGTGDGIDVLRAVAASFMQQEGSAQVEIPPSIGSGGGIAAVGSGKAILGRVARRLTEAEAASGIVYKAIARLPSAFIVHPACGVSAVTSAQLVGIYSGRIANWKELGGADMRIRVVRREDQDSTLTVLRASMPGWNDLQITEKSKMATTTQEAIETVRDVQGAIGFGPFSRPLEQGLTVLRVDGHYPTDADYPSSVVLALIYLDTLQDPDALAFLRFAEARKAADVITSLGSLPVKP</sequence>
<dbReference type="Gene3D" id="3.40.190.10">
    <property type="entry name" value="Periplasmic binding protein-like II"/>
    <property type="match status" value="2"/>
</dbReference>
<dbReference type="EMBL" id="LJYF01000039">
    <property type="protein sequence ID" value="KRP89536.1"/>
    <property type="molecule type" value="Genomic_DNA"/>
</dbReference>
<accession>A0A0R3BW17</accession>
<feature type="domain" description="PBP" evidence="3">
    <location>
        <begin position="20"/>
        <end position="203"/>
    </location>
</feature>
<evidence type="ECO:0000313" key="4">
    <source>
        <dbReference type="EMBL" id="KRP89536.1"/>
    </source>
</evidence>
<name>A0A0R3BW17_9BRAD</name>
<feature type="chain" id="PRO_5006433453" evidence="2">
    <location>
        <begin position="21"/>
        <end position="267"/>
    </location>
</feature>
<reference evidence="4 5" key="1">
    <citation type="submission" date="2015-09" db="EMBL/GenBank/DDBJ databases">
        <title>Draft Genome Sequence of the Strain BR 3267 (Bradyrhizobium yuanmingense) recommended as inoculant for cowpea in Brazil.</title>
        <authorList>
            <person name="Simoes-Araujo J.L."/>
            <person name="Zilli J.E."/>
        </authorList>
    </citation>
    <scope>NUCLEOTIDE SEQUENCE [LARGE SCALE GENOMIC DNA]</scope>
    <source>
        <strain evidence="4 5">BR3267</strain>
    </source>
</reference>
<dbReference type="PANTHER" id="PTHR30570">
    <property type="entry name" value="PERIPLASMIC PHOSPHATE BINDING COMPONENT OF PHOSPHATE ABC TRANSPORTER"/>
    <property type="match status" value="1"/>
</dbReference>
<dbReference type="PANTHER" id="PTHR30570:SF1">
    <property type="entry name" value="PHOSPHATE-BINDING PROTEIN PSTS"/>
    <property type="match status" value="1"/>
</dbReference>
<dbReference type="OrthoDB" id="9790048at2"/>
<gene>
    <name evidence="4" type="ORF">AOQ72_00140</name>
</gene>
<dbReference type="Pfam" id="PF12849">
    <property type="entry name" value="PBP_like_2"/>
    <property type="match status" value="1"/>
</dbReference>